<dbReference type="PANTHER" id="PTHR12356">
    <property type="entry name" value="NUCLEAR MOVEMENT PROTEIN NUDC"/>
    <property type="match status" value="1"/>
</dbReference>
<dbReference type="Gene3D" id="2.60.40.790">
    <property type="match status" value="1"/>
</dbReference>
<protein>
    <submittedName>
        <fullName evidence="3">Cs domain-containing protein</fullName>
    </submittedName>
</protein>
<comment type="caution">
    <text evidence="3">The sequence shown here is derived from an EMBL/GenBank/DDBJ whole genome shotgun (WGS) entry which is preliminary data.</text>
</comment>
<proteinExistence type="predicted"/>
<evidence type="ECO:0000256" key="1">
    <source>
        <dbReference type="SAM" id="Phobius"/>
    </source>
</evidence>
<dbReference type="PROSITE" id="PS51203">
    <property type="entry name" value="CS"/>
    <property type="match status" value="1"/>
</dbReference>
<dbReference type="GO" id="GO:0051082">
    <property type="term" value="F:unfolded protein binding"/>
    <property type="evidence" value="ECO:0007669"/>
    <property type="project" value="TreeGrafter"/>
</dbReference>
<dbReference type="EMBL" id="JWZX01002418">
    <property type="protein sequence ID" value="KOO29416.1"/>
    <property type="molecule type" value="Genomic_DNA"/>
</dbReference>
<dbReference type="InterPro" id="IPR007052">
    <property type="entry name" value="CS_dom"/>
</dbReference>
<dbReference type="CDD" id="cd06467">
    <property type="entry name" value="p23_NUDC_like"/>
    <property type="match status" value="1"/>
</dbReference>
<evidence type="ECO:0000259" key="2">
    <source>
        <dbReference type="PROSITE" id="PS51203"/>
    </source>
</evidence>
<dbReference type="InterPro" id="IPR008978">
    <property type="entry name" value="HSP20-like_chaperone"/>
</dbReference>
<keyword evidence="4" id="KW-1185">Reference proteome</keyword>
<dbReference type="Pfam" id="PF04969">
    <property type="entry name" value="CS"/>
    <property type="match status" value="1"/>
</dbReference>
<dbReference type="GO" id="GO:0005737">
    <property type="term" value="C:cytoplasm"/>
    <property type="evidence" value="ECO:0007669"/>
    <property type="project" value="TreeGrafter"/>
</dbReference>
<evidence type="ECO:0000313" key="4">
    <source>
        <dbReference type="Proteomes" id="UP000037460"/>
    </source>
</evidence>
<dbReference type="OrthoDB" id="416217at2759"/>
<sequence length="165" mass="18299">MSFASFDFTPPSPAVILAVTLGLWTLTSYFVLRGSGDDEPAMAKDERNKSSEYFSAILKDNLDNMGTRGGTERDFTWSQTDNEIVVCVPMPAGARGHDCVVKVLEDKLTITIKSTVVVQGKLFRRVKTDDTDWSIEDVNGERVLKLTLEKLTPTKGSLHWKALLS</sequence>
<feature type="domain" description="CS" evidence="2">
    <location>
        <begin position="70"/>
        <end position="164"/>
    </location>
</feature>
<dbReference type="SUPFAM" id="SSF49764">
    <property type="entry name" value="HSP20-like chaperones"/>
    <property type="match status" value="1"/>
</dbReference>
<dbReference type="InterPro" id="IPR037898">
    <property type="entry name" value="NudC_fam"/>
</dbReference>
<name>A0A0M0JS16_9EUKA</name>
<dbReference type="AlphaFoldDB" id="A0A0M0JS16"/>
<keyword evidence="1" id="KW-1133">Transmembrane helix</keyword>
<gene>
    <name evidence="3" type="ORF">Ctob_007134</name>
</gene>
<organism evidence="3 4">
    <name type="scientific">Chrysochromulina tobinii</name>
    <dbReference type="NCBI Taxonomy" id="1460289"/>
    <lineage>
        <taxon>Eukaryota</taxon>
        <taxon>Haptista</taxon>
        <taxon>Haptophyta</taxon>
        <taxon>Prymnesiophyceae</taxon>
        <taxon>Prymnesiales</taxon>
        <taxon>Chrysochromulinaceae</taxon>
        <taxon>Chrysochromulina</taxon>
    </lineage>
</organism>
<accession>A0A0M0JS16</accession>
<dbReference type="GO" id="GO:0006457">
    <property type="term" value="P:protein folding"/>
    <property type="evidence" value="ECO:0007669"/>
    <property type="project" value="TreeGrafter"/>
</dbReference>
<feature type="transmembrane region" description="Helical" evidence="1">
    <location>
        <begin position="12"/>
        <end position="32"/>
    </location>
</feature>
<keyword evidence="1" id="KW-0812">Transmembrane</keyword>
<dbReference type="Proteomes" id="UP000037460">
    <property type="component" value="Unassembled WGS sequence"/>
</dbReference>
<keyword evidence="1" id="KW-0472">Membrane</keyword>
<evidence type="ECO:0000313" key="3">
    <source>
        <dbReference type="EMBL" id="KOO29416.1"/>
    </source>
</evidence>
<reference evidence="4" key="1">
    <citation type="journal article" date="2015" name="PLoS Genet.">
        <title>Genome Sequence and Transcriptome Analyses of Chrysochromulina tobin: Metabolic Tools for Enhanced Algal Fitness in the Prominent Order Prymnesiales (Haptophyceae).</title>
        <authorList>
            <person name="Hovde B.T."/>
            <person name="Deodato C.R."/>
            <person name="Hunsperger H.M."/>
            <person name="Ryken S.A."/>
            <person name="Yost W."/>
            <person name="Jha R.K."/>
            <person name="Patterson J."/>
            <person name="Monnat R.J. Jr."/>
            <person name="Barlow S.B."/>
            <person name="Starkenburg S.R."/>
            <person name="Cattolico R.A."/>
        </authorList>
    </citation>
    <scope>NUCLEOTIDE SEQUENCE</scope>
    <source>
        <strain evidence="4">CCMP291</strain>
    </source>
</reference>